<feature type="chain" id="PRO_5022190816" evidence="5">
    <location>
        <begin position="21"/>
        <end position="406"/>
    </location>
</feature>
<dbReference type="GO" id="GO:0017004">
    <property type="term" value="P:cytochrome complex assembly"/>
    <property type="evidence" value="ECO:0007669"/>
    <property type="project" value="UniProtKB-KW"/>
</dbReference>
<dbReference type="CDD" id="cd02966">
    <property type="entry name" value="TlpA_like_family"/>
    <property type="match status" value="1"/>
</dbReference>
<organism evidence="7 8">
    <name type="scientific">Anatilimnocola aggregata</name>
    <dbReference type="NCBI Taxonomy" id="2528021"/>
    <lineage>
        <taxon>Bacteria</taxon>
        <taxon>Pseudomonadati</taxon>
        <taxon>Planctomycetota</taxon>
        <taxon>Planctomycetia</taxon>
        <taxon>Pirellulales</taxon>
        <taxon>Pirellulaceae</taxon>
        <taxon>Anatilimnocola</taxon>
    </lineage>
</organism>
<dbReference type="KEGG" id="aagg:ETAA8_62410"/>
<keyword evidence="4" id="KW-0676">Redox-active center</keyword>
<evidence type="ECO:0000259" key="6">
    <source>
        <dbReference type="PROSITE" id="PS51352"/>
    </source>
</evidence>
<keyword evidence="3" id="KW-1015">Disulfide bond</keyword>
<dbReference type="PANTHER" id="PTHR42852:SF6">
    <property type="entry name" value="THIOL:DISULFIDE INTERCHANGE PROTEIN DSBE"/>
    <property type="match status" value="1"/>
</dbReference>
<evidence type="ECO:0000256" key="2">
    <source>
        <dbReference type="ARBA" id="ARBA00022748"/>
    </source>
</evidence>
<keyword evidence="8" id="KW-1185">Reference proteome</keyword>
<evidence type="ECO:0000256" key="3">
    <source>
        <dbReference type="ARBA" id="ARBA00023157"/>
    </source>
</evidence>
<evidence type="ECO:0000313" key="8">
    <source>
        <dbReference type="Proteomes" id="UP000315017"/>
    </source>
</evidence>
<evidence type="ECO:0000256" key="5">
    <source>
        <dbReference type="SAM" id="SignalP"/>
    </source>
</evidence>
<dbReference type="InterPro" id="IPR013740">
    <property type="entry name" value="Redoxin"/>
</dbReference>
<evidence type="ECO:0000256" key="1">
    <source>
        <dbReference type="ARBA" id="ARBA00004196"/>
    </source>
</evidence>
<dbReference type="InterPro" id="IPR036249">
    <property type="entry name" value="Thioredoxin-like_sf"/>
</dbReference>
<evidence type="ECO:0000256" key="4">
    <source>
        <dbReference type="ARBA" id="ARBA00023284"/>
    </source>
</evidence>
<dbReference type="Gene3D" id="3.40.30.10">
    <property type="entry name" value="Glutaredoxin"/>
    <property type="match status" value="1"/>
</dbReference>
<dbReference type="InterPro" id="IPR013766">
    <property type="entry name" value="Thioredoxin_domain"/>
</dbReference>
<dbReference type="RefSeq" id="WP_202921348.1">
    <property type="nucleotide sequence ID" value="NZ_CP036274.1"/>
</dbReference>
<feature type="signal peptide" evidence="5">
    <location>
        <begin position="1"/>
        <end position="20"/>
    </location>
</feature>
<dbReference type="GO" id="GO:0030313">
    <property type="term" value="C:cell envelope"/>
    <property type="evidence" value="ECO:0007669"/>
    <property type="project" value="UniProtKB-SubCell"/>
</dbReference>
<name>A0A517YLL2_9BACT</name>
<dbReference type="Pfam" id="PF08534">
    <property type="entry name" value="Redoxin"/>
    <property type="match status" value="1"/>
</dbReference>
<dbReference type="PANTHER" id="PTHR42852">
    <property type="entry name" value="THIOL:DISULFIDE INTERCHANGE PROTEIN DSBE"/>
    <property type="match status" value="1"/>
</dbReference>
<comment type="subcellular location">
    <subcellularLocation>
        <location evidence="1">Cell envelope</location>
    </subcellularLocation>
</comment>
<proteinExistence type="predicted"/>
<dbReference type="SUPFAM" id="SSF52833">
    <property type="entry name" value="Thioredoxin-like"/>
    <property type="match status" value="1"/>
</dbReference>
<protein>
    <submittedName>
        <fullName evidence="7">Thiol-disulfide oxidoreductase ResA</fullName>
    </submittedName>
</protein>
<feature type="domain" description="Thioredoxin" evidence="6">
    <location>
        <begin position="195"/>
        <end position="358"/>
    </location>
</feature>
<keyword evidence="2" id="KW-0201">Cytochrome c-type biogenesis</keyword>
<dbReference type="GO" id="GO:0016491">
    <property type="term" value="F:oxidoreductase activity"/>
    <property type="evidence" value="ECO:0007669"/>
    <property type="project" value="InterPro"/>
</dbReference>
<keyword evidence="5" id="KW-0732">Signal</keyword>
<sequence precursor="true">MLRAVGSLALILCLSLAVWAQEKSPLERVQADPNDVTAWGAYWSENFRIILSQMQSDPKAALKQVDEIEATLTKHPPTSDEAKTSLTRMKASLTSLRASLAVAQMSFADLEKELTANPDDAKALANYTRKAVMEIGRQARSEPEKADEQLTAIKASLTKIKEAAKDDKTKETIDSTFKNFANIERAIAGSRKLEQLVGKDAAPLDVEAWVNGKPLTDADLKGKVVLLDFWAVWCGPCIATFPHLREWQEQYGDKGLVIIGMTRYYNFKWDEEAKKAARAKDEVSPAEENEMLVKFAEMHSLKHRFAIQESSAMSDFYAVSGIPHVVVIDQQGKIRTIKVGSGEENAKAISELLKTLLEEKKTSAVGVHEAKSDLEAVLKAQQERNIGSKPEQAKLKKLLENAEAKE</sequence>
<reference evidence="7 8" key="1">
    <citation type="submission" date="2019-02" db="EMBL/GenBank/DDBJ databases">
        <title>Deep-cultivation of Planctomycetes and their phenomic and genomic characterization uncovers novel biology.</title>
        <authorList>
            <person name="Wiegand S."/>
            <person name="Jogler M."/>
            <person name="Boedeker C."/>
            <person name="Pinto D."/>
            <person name="Vollmers J."/>
            <person name="Rivas-Marin E."/>
            <person name="Kohn T."/>
            <person name="Peeters S.H."/>
            <person name="Heuer A."/>
            <person name="Rast P."/>
            <person name="Oberbeckmann S."/>
            <person name="Bunk B."/>
            <person name="Jeske O."/>
            <person name="Meyerdierks A."/>
            <person name="Storesund J.E."/>
            <person name="Kallscheuer N."/>
            <person name="Luecker S."/>
            <person name="Lage O.M."/>
            <person name="Pohl T."/>
            <person name="Merkel B.J."/>
            <person name="Hornburger P."/>
            <person name="Mueller R.-W."/>
            <person name="Bruemmer F."/>
            <person name="Labrenz M."/>
            <person name="Spormann A.M."/>
            <person name="Op den Camp H."/>
            <person name="Overmann J."/>
            <person name="Amann R."/>
            <person name="Jetten M.S.M."/>
            <person name="Mascher T."/>
            <person name="Medema M.H."/>
            <person name="Devos D.P."/>
            <person name="Kaster A.-K."/>
            <person name="Ovreas L."/>
            <person name="Rohde M."/>
            <person name="Galperin M.Y."/>
            <person name="Jogler C."/>
        </authorList>
    </citation>
    <scope>NUCLEOTIDE SEQUENCE [LARGE SCALE GENOMIC DNA]</scope>
    <source>
        <strain evidence="7 8">ETA_A8</strain>
    </source>
</reference>
<dbReference type="InterPro" id="IPR050553">
    <property type="entry name" value="Thioredoxin_ResA/DsbE_sf"/>
</dbReference>
<dbReference type="Proteomes" id="UP000315017">
    <property type="component" value="Chromosome"/>
</dbReference>
<evidence type="ECO:0000313" key="7">
    <source>
        <dbReference type="EMBL" id="QDU31088.1"/>
    </source>
</evidence>
<dbReference type="AlphaFoldDB" id="A0A517YLL2"/>
<dbReference type="PROSITE" id="PS51352">
    <property type="entry name" value="THIOREDOXIN_2"/>
    <property type="match status" value="1"/>
</dbReference>
<accession>A0A517YLL2</accession>
<dbReference type="EMBL" id="CP036274">
    <property type="protein sequence ID" value="QDU31088.1"/>
    <property type="molecule type" value="Genomic_DNA"/>
</dbReference>
<gene>
    <name evidence="7" type="primary">resA_11</name>
    <name evidence="7" type="ORF">ETAA8_62410</name>
</gene>